<keyword evidence="11" id="KW-1185">Reference proteome</keyword>
<name>A0ABQ9FDD4_TEGGR</name>
<evidence type="ECO:0000256" key="9">
    <source>
        <dbReference type="RuleBase" id="RU364020"/>
    </source>
</evidence>
<keyword evidence="6 9" id="KW-0333">Golgi apparatus</keyword>
<keyword evidence="8 9" id="KW-0325">Glycoprotein</keyword>
<comment type="similarity">
    <text evidence="2 9">Belongs to the sulfotransferase 2 family.</text>
</comment>
<dbReference type="Pfam" id="PF03567">
    <property type="entry name" value="Sulfotransfer_2"/>
    <property type="match status" value="2"/>
</dbReference>
<dbReference type="InterPro" id="IPR005331">
    <property type="entry name" value="Sulfotransferase"/>
</dbReference>
<comment type="caution">
    <text evidence="10">The sequence shown here is derived from an EMBL/GenBank/DDBJ whole genome shotgun (WGS) entry which is preliminary data.</text>
</comment>
<sequence length="289" mass="34106">MESIHMQRRQTMIEACTGKEKEYVGNNSAKIVGDHIVVDRNHKIVYCGIEKVGSSFWRRIFQLFSPNPMYWSLIGKYIMRTIRKNASRISLECGHDVTFAEFIKYFIRSQLTNKNRDGHFIPMYDHCRPCRIHYDYIGKMENFKKDSLYILDILGFRHLKNSLSHFDNQSLHDTISDQVDNLFGYSGGYKNCISFHDAFRRLWVKFQIRGILSPNIKFSFTEMQTKSLSRKKLKSILTEIIFKQNDRETLRLTKEKAMLDSYNTVDYTDLELLSIILQPDCEIFGYDSH</sequence>
<organism evidence="10 11">
    <name type="scientific">Tegillarca granosa</name>
    <name type="common">Malaysian cockle</name>
    <name type="synonym">Anadara granosa</name>
    <dbReference type="NCBI Taxonomy" id="220873"/>
    <lineage>
        <taxon>Eukaryota</taxon>
        <taxon>Metazoa</taxon>
        <taxon>Spiralia</taxon>
        <taxon>Lophotrochozoa</taxon>
        <taxon>Mollusca</taxon>
        <taxon>Bivalvia</taxon>
        <taxon>Autobranchia</taxon>
        <taxon>Pteriomorphia</taxon>
        <taxon>Arcoida</taxon>
        <taxon>Arcoidea</taxon>
        <taxon>Arcidae</taxon>
        <taxon>Tegillarca</taxon>
    </lineage>
</organism>
<comment type="subcellular location">
    <subcellularLocation>
        <location evidence="1 9">Golgi apparatus membrane</location>
        <topology evidence="1 9">Single-pass type II membrane protein</topology>
    </subcellularLocation>
</comment>
<dbReference type="PANTHER" id="PTHR12137:SF54">
    <property type="entry name" value="CARBOHYDRATE SULFOTRANSFERASE"/>
    <property type="match status" value="1"/>
</dbReference>
<evidence type="ECO:0000256" key="6">
    <source>
        <dbReference type="ARBA" id="ARBA00023034"/>
    </source>
</evidence>
<dbReference type="EC" id="2.8.2.-" evidence="9"/>
<keyword evidence="5" id="KW-1133">Transmembrane helix</keyword>
<evidence type="ECO:0000256" key="5">
    <source>
        <dbReference type="ARBA" id="ARBA00022989"/>
    </source>
</evidence>
<gene>
    <name evidence="10" type="ORF">KUTeg_006642</name>
</gene>
<evidence type="ECO:0000313" key="11">
    <source>
        <dbReference type="Proteomes" id="UP001217089"/>
    </source>
</evidence>
<dbReference type="InterPro" id="IPR018011">
    <property type="entry name" value="Carb_sulfotrans_8-10"/>
</dbReference>
<evidence type="ECO:0000313" key="10">
    <source>
        <dbReference type="EMBL" id="KAJ8314492.1"/>
    </source>
</evidence>
<keyword evidence="9" id="KW-0735">Signal-anchor</keyword>
<proteinExistence type="inferred from homology"/>
<evidence type="ECO:0000256" key="7">
    <source>
        <dbReference type="ARBA" id="ARBA00023136"/>
    </source>
</evidence>
<keyword evidence="7" id="KW-0472">Membrane</keyword>
<evidence type="ECO:0000256" key="2">
    <source>
        <dbReference type="ARBA" id="ARBA00006339"/>
    </source>
</evidence>
<dbReference type="Proteomes" id="UP001217089">
    <property type="component" value="Unassembled WGS sequence"/>
</dbReference>
<evidence type="ECO:0000256" key="8">
    <source>
        <dbReference type="ARBA" id="ARBA00023180"/>
    </source>
</evidence>
<keyword evidence="3 9" id="KW-0808">Transferase</keyword>
<accession>A0ABQ9FDD4</accession>
<keyword evidence="9" id="KW-0119">Carbohydrate metabolism</keyword>
<evidence type="ECO:0000256" key="1">
    <source>
        <dbReference type="ARBA" id="ARBA00004323"/>
    </source>
</evidence>
<keyword evidence="4" id="KW-0812">Transmembrane</keyword>
<evidence type="ECO:0000256" key="3">
    <source>
        <dbReference type="ARBA" id="ARBA00022679"/>
    </source>
</evidence>
<reference evidence="10 11" key="1">
    <citation type="submission" date="2022-12" db="EMBL/GenBank/DDBJ databases">
        <title>Chromosome-level genome of Tegillarca granosa.</title>
        <authorList>
            <person name="Kim J."/>
        </authorList>
    </citation>
    <scope>NUCLEOTIDE SEQUENCE [LARGE SCALE GENOMIC DNA]</scope>
    <source>
        <strain evidence="10">Teg-2019</strain>
        <tissue evidence="10">Adductor muscle</tissue>
    </source>
</reference>
<evidence type="ECO:0000256" key="4">
    <source>
        <dbReference type="ARBA" id="ARBA00022692"/>
    </source>
</evidence>
<dbReference type="EMBL" id="JARBDR010000337">
    <property type="protein sequence ID" value="KAJ8314492.1"/>
    <property type="molecule type" value="Genomic_DNA"/>
</dbReference>
<protein>
    <recommendedName>
        <fullName evidence="9">Carbohydrate sulfotransferase</fullName>
        <ecNumber evidence="9">2.8.2.-</ecNumber>
    </recommendedName>
</protein>
<dbReference type="PANTHER" id="PTHR12137">
    <property type="entry name" value="CARBOHYDRATE SULFOTRANSFERASE"/>
    <property type="match status" value="1"/>
</dbReference>